<organism evidence="2 3">
    <name type="scientific">Dovyalis caffra</name>
    <dbReference type="NCBI Taxonomy" id="77055"/>
    <lineage>
        <taxon>Eukaryota</taxon>
        <taxon>Viridiplantae</taxon>
        <taxon>Streptophyta</taxon>
        <taxon>Embryophyta</taxon>
        <taxon>Tracheophyta</taxon>
        <taxon>Spermatophyta</taxon>
        <taxon>Magnoliopsida</taxon>
        <taxon>eudicotyledons</taxon>
        <taxon>Gunneridae</taxon>
        <taxon>Pentapetalae</taxon>
        <taxon>rosids</taxon>
        <taxon>fabids</taxon>
        <taxon>Malpighiales</taxon>
        <taxon>Salicaceae</taxon>
        <taxon>Flacourtieae</taxon>
        <taxon>Dovyalis</taxon>
    </lineage>
</organism>
<gene>
    <name evidence="2" type="ORF">DCAF_LOCUS25873</name>
</gene>
<evidence type="ECO:0000313" key="2">
    <source>
        <dbReference type="EMBL" id="CAK7355613.1"/>
    </source>
</evidence>
<dbReference type="Gene3D" id="1.20.1280.50">
    <property type="match status" value="1"/>
</dbReference>
<accession>A0AAV1SS22</accession>
<dbReference type="Proteomes" id="UP001314170">
    <property type="component" value="Unassembled WGS sequence"/>
</dbReference>
<dbReference type="Pfam" id="PF03478">
    <property type="entry name" value="Beta-prop_KIB1-4"/>
    <property type="match status" value="1"/>
</dbReference>
<dbReference type="AlphaFoldDB" id="A0AAV1SS22"/>
<dbReference type="EMBL" id="CAWUPB010001195">
    <property type="protein sequence ID" value="CAK7355613.1"/>
    <property type="molecule type" value="Genomic_DNA"/>
</dbReference>
<protein>
    <recommendedName>
        <fullName evidence="1">KIB1-4 beta-propeller domain-containing protein</fullName>
    </recommendedName>
</protein>
<sequence length="389" mass="45034">MSQWSDLPKELLEMISKGLDSRVDVLCFRAVCTSWRYSACLPSFDQEIPPLVLKLPRPIRADAVLMQTAVCRMELMSKYPNSSSSSLTKSWLVKVGESKYGKLQLLNPLTNYKIKYSPISLNLLDFKFVKLRKDLLLKWSRGFHVFGENKFVPFPISASCSNIDEFGMLAIYHEGKLGYWKYGDKEWTLLDNKNFQYDDIIVYKDQVYIIDRWGTVYWIDSSLKVIQYSPPLYGCGGKKNLVESCGDLYVVDRYLDGERRTWRDYEDVIDNSDNYVHVRKLMKQCRPKAVDFRVYKLDEEWGTWVDVKSLDDRIFVLGTECSLSISSREFNEGKGNCIYFMDGDDFVGRGLSAGSIHVFQLKDRSTEKLSLIPEFSDIFWPPNIVNSST</sequence>
<dbReference type="PANTHER" id="PTHR47123:SF28">
    <property type="entry name" value="F-BOX DOMAIN-CONTAINING PROTEIN"/>
    <property type="match status" value="1"/>
</dbReference>
<name>A0AAV1SS22_9ROSI</name>
<feature type="domain" description="KIB1-4 beta-propeller" evidence="1">
    <location>
        <begin position="72"/>
        <end position="359"/>
    </location>
</feature>
<dbReference type="InterPro" id="IPR005174">
    <property type="entry name" value="KIB1-4_b-propeller"/>
</dbReference>
<dbReference type="InterPro" id="IPR051304">
    <property type="entry name" value="SCF_F-box_domain"/>
</dbReference>
<comment type="caution">
    <text evidence="2">The sequence shown here is derived from an EMBL/GenBank/DDBJ whole genome shotgun (WGS) entry which is preliminary data.</text>
</comment>
<evidence type="ECO:0000313" key="3">
    <source>
        <dbReference type="Proteomes" id="UP001314170"/>
    </source>
</evidence>
<reference evidence="2 3" key="1">
    <citation type="submission" date="2024-01" db="EMBL/GenBank/DDBJ databases">
        <authorList>
            <person name="Waweru B."/>
        </authorList>
    </citation>
    <scope>NUCLEOTIDE SEQUENCE [LARGE SCALE GENOMIC DNA]</scope>
</reference>
<keyword evidence="3" id="KW-1185">Reference proteome</keyword>
<proteinExistence type="predicted"/>
<evidence type="ECO:0000259" key="1">
    <source>
        <dbReference type="Pfam" id="PF03478"/>
    </source>
</evidence>
<dbReference type="PANTHER" id="PTHR47123">
    <property type="entry name" value="F-BOX PROTEIN SKIP23"/>
    <property type="match status" value="1"/>
</dbReference>